<dbReference type="PANTHER" id="PTHR11566">
    <property type="entry name" value="DYNAMIN"/>
    <property type="match status" value="1"/>
</dbReference>
<dbReference type="GO" id="GO:0048312">
    <property type="term" value="P:intracellular distribution of mitochondria"/>
    <property type="evidence" value="ECO:0007669"/>
    <property type="project" value="TreeGrafter"/>
</dbReference>
<dbReference type="GO" id="GO:0003924">
    <property type="term" value="F:GTPase activity"/>
    <property type="evidence" value="ECO:0007669"/>
    <property type="project" value="InterPro"/>
</dbReference>
<evidence type="ECO:0000313" key="6">
    <source>
        <dbReference type="EMBL" id="RKU48980.1"/>
    </source>
</evidence>
<evidence type="ECO:0000259" key="5">
    <source>
        <dbReference type="PROSITE" id="PS51718"/>
    </source>
</evidence>
<dbReference type="Proteomes" id="UP000275385">
    <property type="component" value="Unassembled WGS sequence"/>
</dbReference>
<feature type="domain" description="GED" evidence="4">
    <location>
        <begin position="627"/>
        <end position="718"/>
    </location>
</feature>
<dbReference type="EMBL" id="QVQW01000003">
    <property type="protein sequence ID" value="RKU48980.1"/>
    <property type="molecule type" value="Genomic_DNA"/>
</dbReference>
<keyword evidence="2" id="KW-0342">GTP-binding</keyword>
<evidence type="ECO:0000313" key="7">
    <source>
        <dbReference type="Proteomes" id="UP000275385"/>
    </source>
</evidence>
<dbReference type="PROSITE" id="PS51388">
    <property type="entry name" value="GED"/>
    <property type="match status" value="1"/>
</dbReference>
<comment type="caution">
    <text evidence="6">The sequence shown here is derived from an EMBL/GenBank/DDBJ whole genome shotgun (WGS) entry which is preliminary data.</text>
</comment>
<evidence type="ECO:0000256" key="2">
    <source>
        <dbReference type="ARBA" id="ARBA00023134"/>
    </source>
</evidence>
<dbReference type="InterPro" id="IPR001401">
    <property type="entry name" value="Dynamin_GTPase"/>
</dbReference>
<dbReference type="InterPro" id="IPR030381">
    <property type="entry name" value="G_DYNAMIN_dom"/>
</dbReference>
<dbReference type="InterPro" id="IPR020850">
    <property type="entry name" value="GED_dom"/>
</dbReference>
<dbReference type="Pfam" id="PF02212">
    <property type="entry name" value="GED"/>
    <property type="match status" value="1"/>
</dbReference>
<dbReference type="GO" id="GO:0005739">
    <property type="term" value="C:mitochondrion"/>
    <property type="evidence" value="ECO:0007669"/>
    <property type="project" value="TreeGrafter"/>
</dbReference>
<dbReference type="PANTHER" id="PTHR11566:SF149">
    <property type="entry name" value="GTPASE, PUTATIVE (AFU_ORTHOLOGUE AFUA_6G11890)-RELATED"/>
    <property type="match status" value="1"/>
</dbReference>
<feature type="region of interest" description="Disordered" evidence="3">
    <location>
        <begin position="765"/>
        <end position="853"/>
    </location>
</feature>
<dbReference type="GO" id="GO:0008017">
    <property type="term" value="F:microtubule binding"/>
    <property type="evidence" value="ECO:0007669"/>
    <property type="project" value="TreeGrafter"/>
</dbReference>
<dbReference type="InterPro" id="IPR022812">
    <property type="entry name" value="Dynamin"/>
</dbReference>
<dbReference type="InterPro" id="IPR003130">
    <property type="entry name" value="GED"/>
</dbReference>
<feature type="region of interest" description="Disordered" evidence="3">
    <location>
        <begin position="721"/>
        <end position="742"/>
    </location>
</feature>
<dbReference type="GO" id="GO:0005874">
    <property type="term" value="C:microtubule"/>
    <property type="evidence" value="ECO:0007669"/>
    <property type="project" value="TreeGrafter"/>
</dbReference>
<keyword evidence="1" id="KW-0547">Nucleotide-binding</keyword>
<evidence type="ECO:0008006" key="8">
    <source>
        <dbReference type="Google" id="ProtNLM"/>
    </source>
</evidence>
<dbReference type="PRINTS" id="PR00195">
    <property type="entry name" value="DYNAMIN"/>
</dbReference>
<proteinExistence type="predicted"/>
<dbReference type="Gene3D" id="1.20.120.1240">
    <property type="entry name" value="Dynamin, middle domain"/>
    <property type="match status" value="1"/>
</dbReference>
<evidence type="ECO:0000256" key="3">
    <source>
        <dbReference type="SAM" id="MobiDB-lite"/>
    </source>
</evidence>
<dbReference type="OrthoDB" id="415706at2759"/>
<gene>
    <name evidence="6" type="ORF">DL546_009550</name>
</gene>
<dbReference type="Pfam" id="PF00350">
    <property type="entry name" value="Dynamin_N"/>
    <property type="match status" value="1"/>
</dbReference>
<dbReference type="InterPro" id="IPR000375">
    <property type="entry name" value="Dynamin_stalk"/>
</dbReference>
<evidence type="ECO:0000256" key="1">
    <source>
        <dbReference type="ARBA" id="ARBA00022741"/>
    </source>
</evidence>
<dbReference type="PROSITE" id="PS51718">
    <property type="entry name" value="G_DYNAMIN_2"/>
    <property type="match status" value="1"/>
</dbReference>
<name>A0A420YM72_9PEZI</name>
<organism evidence="6 7">
    <name type="scientific">Coniochaeta pulveracea</name>
    <dbReference type="NCBI Taxonomy" id="177199"/>
    <lineage>
        <taxon>Eukaryota</taxon>
        <taxon>Fungi</taxon>
        <taxon>Dikarya</taxon>
        <taxon>Ascomycota</taxon>
        <taxon>Pezizomycotina</taxon>
        <taxon>Sordariomycetes</taxon>
        <taxon>Sordariomycetidae</taxon>
        <taxon>Coniochaetales</taxon>
        <taxon>Coniochaetaceae</taxon>
        <taxon>Coniochaeta</taxon>
    </lineage>
</organism>
<dbReference type="GO" id="GO:0016020">
    <property type="term" value="C:membrane"/>
    <property type="evidence" value="ECO:0007669"/>
    <property type="project" value="TreeGrafter"/>
</dbReference>
<dbReference type="Pfam" id="PF01031">
    <property type="entry name" value="Dynamin_M"/>
    <property type="match status" value="1"/>
</dbReference>
<dbReference type="AlphaFoldDB" id="A0A420YM72"/>
<dbReference type="GO" id="GO:0000266">
    <property type="term" value="P:mitochondrial fission"/>
    <property type="evidence" value="ECO:0007669"/>
    <property type="project" value="TreeGrafter"/>
</dbReference>
<dbReference type="SUPFAM" id="SSF52540">
    <property type="entry name" value="P-loop containing nucleoside triphosphate hydrolases"/>
    <property type="match status" value="1"/>
</dbReference>
<accession>A0A420YM72</accession>
<dbReference type="GO" id="GO:0005525">
    <property type="term" value="F:GTP binding"/>
    <property type="evidence" value="ECO:0007669"/>
    <property type="project" value="InterPro"/>
</dbReference>
<dbReference type="Gene3D" id="3.40.50.300">
    <property type="entry name" value="P-loop containing nucleotide triphosphate hydrolases"/>
    <property type="match status" value="1"/>
</dbReference>
<feature type="domain" description="Dynamin-type G" evidence="5">
    <location>
        <begin position="36"/>
        <end position="314"/>
    </location>
</feature>
<dbReference type="InterPro" id="IPR027417">
    <property type="entry name" value="P-loop_NTPase"/>
</dbReference>
<dbReference type="SMART" id="SM00053">
    <property type="entry name" value="DYNc"/>
    <property type="match status" value="1"/>
</dbReference>
<dbReference type="STRING" id="177199.A0A420YM72"/>
<feature type="compositionally biased region" description="Acidic residues" evidence="3">
    <location>
        <begin position="778"/>
        <end position="796"/>
    </location>
</feature>
<sequence length="853" mass="95850">MAGVSTLPPGLEELQHGQRDLIDAIDNLRALGVGGIVDLPQIIVVGDQSSGKSSVLEAISQVKFPSKQGICTRFATQLSLRRSPFTSVQVSIPNSTIDQKELRHLNDSDFDRDRIPDIIEQAKTIMADKIGKDGISEDILQIDVSGPDMCPLTLVDLPGFYRAATKDQSEEGIQIVNRLADYYMSQKSSIILTIVSGKYDIALQTVLERVTRLDPKGQRTMGIITKADFVRGDSEFMTLARNEQPKYRFGLGWHALRNRTEDESHLSNDERDAVEDTLFQSPVWRDLPDDHKGIKTLRQRLSKALFEHINKNMNGLIDQIRSQVKKRETELERLGPARVQPRELCQYLSTIAERYKTLATNAIRGDYSADFFNQTELDAASPQAIDQSERIRKLRALVRDLNRVFHQVLKVKGSSRTIIDPDDPFSKSDGGRMEIPAVLQPLLELYPFSEPTAVPLKVLLAQIEKQATFERGTEFPGSVNDALAVKEFKTQSERWEDIAMVHVDNVMQVTQEFVQKVLFHVTGADSRSCGAIMADIVEPFFDATEESLKLKIRELLDNYQHGFPQPLEEEFNVRLEQRSRERHVRQYQIACKKVAKVANSEQPTSEAYVDATLKTVTEGRRGNGFNNREIVEKMMTYYDMSLRVFSDNVIILAVENCLIRQLPSILEPAMVVAMSDQEISELVAEDPDITKRRERLAKELVSLQEGLKTCLRRRVAEPRDRFARFSTPRTQPASERASKPQLNPVVVLHGPEMFNTSQTQIYSSPLARSIHSSSEDSKAEDEDPVYWEDGCEDDSSDASNTTPPGPVTPPSSTKKNKAAKAPQAGFLGEDQDRSSHGKGRPVGPGFLVREETL</sequence>
<dbReference type="GO" id="GO:0016559">
    <property type="term" value="P:peroxisome fission"/>
    <property type="evidence" value="ECO:0007669"/>
    <property type="project" value="TreeGrafter"/>
</dbReference>
<reference evidence="6 7" key="1">
    <citation type="submission" date="2018-08" db="EMBL/GenBank/DDBJ databases">
        <title>Draft genome of the lignicolous fungus Coniochaeta pulveracea.</title>
        <authorList>
            <person name="Borstlap C.J."/>
            <person name="De Witt R.N."/>
            <person name="Botha A."/>
            <person name="Volschenk H."/>
        </authorList>
    </citation>
    <scope>NUCLEOTIDE SEQUENCE [LARGE SCALE GENOMIC DNA]</scope>
    <source>
        <strain evidence="6 7">CAB683</strain>
    </source>
</reference>
<evidence type="ECO:0000259" key="4">
    <source>
        <dbReference type="PROSITE" id="PS51388"/>
    </source>
</evidence>
<dbReference type="CDD" id="cd08771">
    <property type="entry name" value="DLP_1"/>
    <property type="match status" value="1"/>
</dbReference>
<dbReference type="GO" id="GO:0006897">
    <property type="term" value="P:endocytosis"/>
    <property type="evidence" value="ECO:0007669"/>
    <property type="project" value="TreeGrafter"/>
</dbReference>
<keyword evidence="7" id="KW-1185">Reference proteome</keyword>
<protein>
    <recommendedName>
        <fullName evidence="8">GED domain-containing protein</fullName>
    </recommendedName>
</protein>
<dbReference type="InterPro" id="IPR045063">
    <property type="entry name" value="Dynamin_N"/>
</dbReference>